<feature type="compositionally biased region" description="Basic and acidic residues" evidence="1">
    <location>
        <begin position="16"/>
        <end position="30"/>
    </location>
</feature>
<gene>
    <name evidence="2" type="ORF">BDZ90DRAFT_106428</name>
</gene>
<dbReference type="AlphaFoldDB" id="A0A316UVQ4"/>
<dbReference type="RefSeq" id="XP_025363971.1">
    <property type="nucleotide sequence ID" value="XM_025503187.1"/>
</dbReference>
<feature type="region of interest" description="Disordered" evidence="1">
    <location>
        <begin position="243"/>
        <end position="274"/>
    </location>
</feature>
<reference evidence="2 3" key="1">
    <citation type="journal article" date="2018" name="Mol. Biol. Evol.">
        <title>Broad Genomic Sampling Reveals a Smut Pathogenic Ancestry of the Fungal Clade Ustilaginomycotina.</title>
        <authorList>
            <person name="Kijpornyongpan T."/>
            <person name="Mondo S.J."/>
            <person name="Barry K."/>
            <person name="Sandor L."/>
            <person name="Lee J."/>
            <person name="Lipzen A."/>
            <person name="Pangilinan J."/>
            <person name="LaButti K."/>
            <person name="Hainaut M."/>
            <person name="Henrissat B."/>
            <person name="Grigoriev I.V."/>
            <person name="Spatafora J.W."/>
            <person name="Aime M.C."/>
        </authorList>
    </citation>
    <scope>NUCLEOTIDE SEQUENCE [LARGE SCALE GENOMIC DNA]</scope>
    <source>
        <strain evidence="2 3">MCA 5214</strain>
    </source>
</reference>
<protein>
    <submittedName>
        <fullName evidence="2">Uncharacterized protein</fullName>
    </submittedName>
</protein>
<feature type="region of interest" description="Disordered" evidence="1">
    <location>
        <begin position="1"/>
        <end position="51"/>
    </location>
</feature>
<dbReference type="Proteomes" id="UP000245884">
    <property type="component" value="Unassembled WGS sequence"/>
</dbReference>
<dbReference type="GeneID" id="37025010"/>
<keyword evidence="3" id="KW-1185">Reference proteome</keyword>
<accession>A0A316UVQ4</accession>
<proteinExistence type="predicted"/>
<organism evidence="2 3">
    <name type="scientific">Jaminaea rosea</name>
    <dbReference type="NCBI Taxonomy" id="1569628"/>
    <lineage>
        <taxon>Eukaryota</taxon>
        <taxon>Fungi</taxon>
        <taxon>Dikarya</taxon>
        <taxon>Basidiomycota</taxon>
        <taxon>Ustilaginomycotina</taxon>
        <taxon>Exobasidiomycetes</taxon>
        <taxon>Microstromatales</taxon>
        <taxon>Microstromatales incertae sedis</taxon>
        <taxon>Jaminaea</taxon>
    </lineage>
</organism>
<name>A0A316UVQ4_9BASI</name>
<dbReference type="EMBL" id="KZ819663">
    <property type="protein sequence ID" value="PWN29359.1"/>
    <property type="molecule type" value="Genomic_DNA"/>
</dbReference>
<evidence type="ECO:0000313" key="3">
    <source>
        <dbReference type="Proteomes" id="UP000245884"/>
    </source>
</evidence>
<evidence type="ECO:0000256" key="1">
    <source>
        <dbReference type="SAM" id="MobiDB-lite"/>
    </source>
</evidence>
<evidence type="ECO:0000313" key="2">
    <source>
        <dbReference type="EMBL" id="PWN29359.1"/>
    </source>
</evidence>
<sequence length="274" mass="29956">MKEKRKLSGGGLHAVARIERPLRPEKRAQTDARCPSRSSATPCLEAPEKPHEGQTILKPEYHAAWCHMRRNQRALGVAQACGRSNEARMLEGVIVDAKEQWLAILLQLFGSGRLLYLLMLASSGQAKMWLGMHPPIALTQGLGMVVWVLSVEDDGKGIASTESSVRGMSMAIRHRFGGIRIVATAGGEAMTWTFDGNPDGSLTGAPRRMMELALSTRPKEEQDARDEAYKDCLAAEALETLKPGVDPEKKSWARFASPAKRSCRSGRRSNPGSP</sequence>